<comment type="similarity">
    <text evidence="3">Belongs to the phosphoglycerate kinase family.</text>
</comment>
<name>X1HHS3_9ZZZZ</name>
<dbReference type="Gene3D" id="3.40.50.1260">
    <property type="entry name" value="Phosphoglycerate kinase, N-terminal domain"/>
    <property type="match status" value="2"/>
</dbReference>
<dbReference type="GO" id="GO:0005829">
    <property type="term" value="C:cytosol"/>
    <property type="evidence" value="ECO:0007669"/>
    <property type="project" value="TreeGrafter"/>
</dbReference>
<protein>
    <recommendedName>
        <fullName evidence="5">phosphoglycerate kinase</fullName>
        <ecNumber evidence="5">2.7.2.3</ecNumber>
    </recommendedName>
</protein>
<sequence>DYNVPLDSELNVADDTRIRLSLPTINYLIKNNSKVILMSHLGRPKGEAENKFRLDPAAKRLEQLTGKKVKKFDQIYSVQIKEYIDTEMDYGEIVMLENLRFDPGEKANSSEFSKSLASLADIYVDDAFGAAHRVHASVAGVTKYLPAVAGFLMKKEIEILTSLLESPQRPFLTILGGSKVSDKIKVIKKLLGKVDSLILGGGMTYTFLKAQGYEVGKSICEEDQISFAKEMLALAKKNNVNLVLPMDIFVTKEFDGDAEKKLVSVQSIPVDCMGLDIGDKSVELFKKEISVPG</sequence>
<comment type="pathway">
    <text evidence="2">Carbohydrate degradation; glycolysis; pyruvate from D-glyceraldehyde 3-phosphate: step 2/5.</text>
</comment>
<evidence type="ECO:0000256" key="6">
    <source>
        <dbReference type="ARBA" id="ARBA00022490"/>
    </source>
</evidence>
<keyword evidence="6" id="KW-0963">Cytoplasm</keyword>
<dbReference type="AlphaFoldDB" id="X1HHS3"/>
<keyword evidence="11" id="KW-0324">Glycolysis</keyword>
<dbReference type="GO" id="GO:0006094">
    <property type="term" value="P:gluconeogenesis"/>
    <property type="evidence" value="ECO:0007669"/>
    <property type="project" value="TreeGrafter"/>
</dbReference>
<dbReference type="Pfam" id="PF00162">
    <property type="entry name" value="PGK"/>
    <property type="match status" value="1"/>
</dbReference>
<gene>
    <name evidence="12" type="ORF">S03H2_30492</name>
</gene>
<dbReference type="EC" id="2.7.2.3" evidence="5"/>
<keyword evidence="9" id="KW-0418">Kinase</keyword>
<dbReference type="SUPFAM" id="SSF53748">
    <property type="entry name" value="Phosphoglycerate kinase"/>
    <property type="match status" value="1"/>
</dbReference>
<evidence type="ECO:0000256" key="7">
    <source>
        <dbReference type="ARBA" id="ARBA00022679"/>
    </source>
</evidence>
<dbReference type="InterPro" id="IPR015824">
    <property type="entry name" value="Phosphoglycerate_kinase_N"/>
</dbReference>
<keyword evidence="10" id="KW-0067">ATP-binding</keyword>
<reference evidence="12" key="1">
    <citation type="journal article" date="2014" name="Front. Microbiol.">
        <title>High frequency of phylogenetically diverse reductive dehalogenase-homologous genes in deep subseafloor sedimentary metagenomes.</title>
        <authorList>
            <person name="Kawai M."/>
            <person name="Futagami T."/>
            <person name="Toyoda A."/>
            <person name="Takaki Y."/>
            <person name="Nishi S."/>
            <person name="Hori S."/>
            <person name="Arai W."/>
            <person name="Tsubouchi T."/>
            <person name="Morono Y."/>
            <person name="Uchiyama I."/>
            <person name="Ito T."/>
            <person name="Fujiyama A."/>
            <person name="Inagaki F."/>
            <person name="Takami H."/>
        </authorList>
    </citation>
    <scope>NUCLEOTIDE SEQUENCE</scope>
    <source>
        <strain evidence="12">Expedition CK06-06</strain>
    </source>
</reference>
<evidence type="ECO:0000256" key="1">
    <source>
        <dbReference type="ARBA" id="ARBA00000642"/>
    </source>
</evidence>
<evidence type="ECO:0000256" key="4">
    <source>
        <dbReference type="ARBA" id="ARBA00011245"/>
    </source>
</evidence>
<dbReference type="FunFam" id="3.40.50.1260:FF:000006">
    <property type="entry name" value="Phosphoglycerate kinase"/>
    <property type="match status" value="1"/>
</dbReference>
<evidence type="ECO:0000313" key="12">
    <source>
        <dbReference type="EMBL" id="GAH56595.1"/>
    </source>
</evidence>
<dbReference type="FunFam" id="3.40.50.1260:FF:000031">
    <property type="entry name" value="Phosphoglycerate kinase 1"/>
    <property type="match status" value="1"/>
</dbReference>
<dbReference type="GO" id="GO:0004618">
    <property type="term" value="F:phosphoglycerate kinase activity"/>
    <property type="evidence" value="ECO:0007669"/>
    <property type="project" value="UniProtKB-EC"/>
</dbReference>
<proteinExistence type="inferred from homology"/>
<evidence type="ECO:0000256" key="3">
    <source>
        <dbReference type="ARBA" id="ARBA00008982"/>
    </source>
</evidence>
<comment type="subunit">
    <text evidence="4">Monomer.</text>
</comment>
<comment type="caution">
    <text evidence="12">The sequence shown here is derived from an EMBL/GenBank/DDBJ whole genome shotgun (WGS) entry which is preliminary data.</text>
</comment>
<keyword evidence="7" id="KW-0808">Transferase</keyword>
<dbReference type="GO" id="GO:0043531">
    <property type="term" value="F:ADP binding"/>
    <property type="evidence" value="ECO:0007669"/>
    <property type="project" value="TreeGrafter"/>
</dbReference>
<feature type="non-terminal residue" evidence="12">
    <location>
        <position position="1"/>
    </location>
</feature>
<evidence type="ECO:0000256" key="8">
    <source>
        <dbReference type="ARBA" id="ARBA00022741"/>
    </source>
</evidence>
<dbReference type="InterPro" id="IPR036043">
    <property type="entry name" value="Phosphoglycerate_kinase_sf"/>
</dbReference>
<evidence type="ECO:0000256" key="2">
    <source>
        <dbReference type="ARBA" id="ARBA00004838"/>
    </source>
</evidence>
<dbReference type="EMBL" id="BARU01018446">
    <property type="protein sequence ID" value="GAH56595.1"/>
    <property type="molecule type" value="Genomic_DNA"/>
</dbReference>
<evidence type="ECO:0000256" key="9">
    <source>
        <dbReference type="ARBA" id="ARBA00022777"/>
    </source>
</evidence>
<dbReference type="PANTHER" id="PTHR11406:SF23">
    <property type="entry name" value="PHOSPHOGLYCERATE KINASE 1, CHLOROPLASTIC-RELATED"/>
    <property type="match status" value="1"/>
</dbReference>
<evidence type="ECO:0000256" key="10">
    <source>
        <dbReference type="ARBA" id="ARBA00022840"/>
    </source>
</evidence>
<evidence type="ECO:0000256" key="11">
    <source>
        <dbReference type="ARBA" id="ARBA00023152"/>
    </source>
</evidence>
<dbReference type="PRINTS" id="PR00477">
    <property type="entry name" value="PHGLYCKINASE"/>
</dbReference>
<evidence type="ECO:0000256" key="5">
    <source>
        <dbReference type="ARBA" id="ARBA00013061"/>
    </source>
</evidence>
<keyword evidence="8" id="KW-0547">Nucleotide-binding</keyword>
<dbReference type="InterPro" id="IPR001576">
    <property type="entry name" value="Phosphoglycerate_kinase"/>
</dbReference>
<dbReference type="GO" id="GO:0006096">
    <property type="term" value="P:glycolytic process"/>
    <property type="evidence" value="ECO:0007669"/>
    <property type="project" value="UniProtKB-KW"/>
</dbReference>
<dbReference type="GO" id="GO:0005524">
    <property type="term" value="F:ATP binding"/>
    <property type="evidence" value="ECO:0007669"/>
    <property type="project" value="UniProtKB-KW"/>
</dbReference>
<feature type="non-terminal residue" evidence="12">
    <location>
        <position position="293"/>
    </location>
</feature>
<dbReference type="PANTHER" id="PTHR11406">
    <property type="entry name" value="PHOSPHOGLYCERATE KINASE"/>
    <property type="match status" value="1"/>
</dbReference>
<comment type="catalytic activity">
    <reaction evidence="1">
        <text>(2R)-3-phosphoglycerate + ATP = (2R)-3-phospho-glyceroyl phosphate + ADP</text>
        <dbReference type="Rhea" id="RHEA:14801"/>
        <dbReference type="ChEBI" id="CHEBI:30616"/>
        <dbReference type="ChEBI" id="CHEBI:57604"/>
        <dbReference type="ChEBI" id="CHEBI:58272"/>
        <dbReference type="ChEBI" id="CHEBI:456216"/>
        <dbReference type="EC" id="2.7.2.3"/>
    </reaction>
</comment>
<accession>X1HHS3</accession>
<organism evidence="12">
    <name type="scientific">marine sediment metagenome</name>
    <dbReference type="NCBI Taxonomy" id="412755"/>
    <lineage>
        <taxon>unclassified sequences</taxon>
        <taxon>metagenomes</taxon>
        <taxon>ecological metagenomes</taxon>
    </lineage>
</organism>